<reference evidence="3 4" key="1">
    <citation type="journal article" date="2010" name="Cell">
        <title>The genome of Naegleria gruberi illuminates early eukaryotic versatility.</title>
        <authorList>
            <person name="Fritz-Laylin L.K."/>
            <person name="Prochnik S.E."/>
            <person name="Ginger M.L."/>
            <person name="Dacks J.B."/>
            <person name="Carpenter M.L."/>
            <person name="Field M.C."/>
            <person name="Kuo A."/>
            <person name="Paredez A."/>
            <person name="Chapman J."/>
            <person name="Pham J."/>
            <person name="Shu S."/>
            <person name="Neupane R."/>
            <person name="Cipriano M."/>
            <person name="Mancuso J."/>
            <person name="Tu H."/>
            <person name="Salamov A."/>
            <person name="Lindquist E."/>
            <person name="Shapiro H."/>
            <person name="Lucas S."/>
            <person name="Grigoriev I.V."/>
            <person name="Cande W.Z."/>
            <person name="Fulton C."/>
            <person name="Rokhsar D.S."/>
            <person name="Dawson S.C."/>
        </authorList>
    </citation>
    <scope>NUCLEOTIDE SEQUENCE [LARGE SCALE GENOMIC DNA]</scope>
    <source>
        <strain evidence="3 4">NEG-M</strain>
    </source>
</reference>
<feature type="region of interest" description="Disordered" evidence="2">
    <location>
        <begin position="1463"/>
        <end position="1492"/>
    </location>
</feature>
<proteinExistence type="predicted"/>
<dbReference type="InParanoid" id="D2V6Z2"/>
<dbReference type="RefSeq" id="XP_002680279.1">
    <property type="nucleotide sequence ID" value="XM_002680233.1"/>
</dbReference>
<feature type="compositionally biased region" description="Acidic residues" evidence="2">
    <location>
        <begin position="1468"/>
        <end position="1491"/>
    </location>
</feature>
<gene>
    <name evidence="3" type="ORF">NAEGRDRAFT_64607</name>
</gene>
<evidence type="ECO:0000256" key="1">
    <source>
        <dbReference type="SAM" id="Coils"/>
    </source>
</evidence>
<name>D2V6Z2_NAEGR</name>
<evidence type="ECO:0000256" key="2">
    <source>
        <dbReference type="SAM" id="MobiDB-lite"/>
    </source>
</evidence>
<feature type="coiled-coil region" evidence="1">
    <location>
        <begin position="1427"/>
        <end position="1454"/>
    </location>
</feature>
<keyword evidence="4" id="KW-1185">Reference proteome</keyword>
<dbReference type="EMBL" id="GG738854">
    <property type="protein sequence ID" value="EFC47535.1"/>
    <property type="molecule type" value="Genomic_DNA"/>
</dbReference>
<keyword evidence="1" id="KW-0175">Coiled coil</keyword>
<sequence length="1742" mass="195482">MSSESSSPALEYHLPHVDFELLSKQDKTFNLIFSDENLEVPVLKSIGLQNFKIVRPNANSLTVEGQLKLFEKQWNGKVEYLKNGNAVSFTFSATVLGDMQLKDLFPGLSEHWNVPLRKVSIGLTLGKTKKSENTKEGEEIELPNGRLTISASFGIPSSILHCIGKNSNDEINLSGYFICEGIDIDLKKIVDLQLKGTISNIESGILHSNLSKNFNVQKLKARINFSKNTIAEKQVWTANWKLEAHVTLKSSVLGNPLQAIVTVNLDENNDKFLATIKVNDWLEPFNLKECSFQNLEGVCLLTKEEAKVNLTGTLKVGERVIEMDGFVKNEEVWFSGSITQFSLNDLVDLYNSMFKCKLSQSQTDIILKNCKLTFHKQKNGLLDSIRGKSDQEITFQTSCLIPGTMIPEFNIDLTLNQNGIVGNSSFVSIELKNCILRDVSIDFDLPKNQTKTTDYIKLKGNAEMMFLNGINVDFQARIQSEMAPSSDERNKDANKKKNNIIVYGKMHETNISNLIPSLANTFVKDLIINELMVTVANSSGSLALSEEETLTVKEGLTIVAGVNNTDKAINSIINNISVATDMKDGQVKLSVWVKDKENYSVDFQIPSFDVEFGNFIKLTNLCFKIPTKSNVGSTSISEIEFTDALFSLFLSSYKIECFATVKINSESISGRASKPSIKNLFGYSNLSMEDISIDFSKKRGGKEYNANWSGKLVLHDSNFNFNGSITNEKAEVNVEMPQFDSCSLLKCYFALYGVQLKTIKPNLVFSNTSLSIVHEFQEKTTTVTIKSKLTLPNLNVKDIDLSLEITKDQVHGTVDLQPISLPLVTINNVKLTIDLYSSESKKDNKICLLGQAVFKLPGDIHLEQIVAIRLEGKNYLVYTVAKSDNFKKLSDAFPVMKGSALDALEFKKFQLLYSTYRTCHPLEEINVKKGIQIIGDLELSIDALLKSCKAPDIQILFPGFDSKVAIPIRLTAFGETVSSMELGVSLPSLKVDLGENISCNPLELILPLNPMSAQARVQFQIIIKMDPNPMTLTASLGIDKGQVTVAGSMEGDWIEPFGLKNVTVSDVALQMCFIPGALPSGFGCTGKLKISDIIDTQAGFSILESFMNFKHNRLASGDFFKLASLVMNTKFDCSSVPDFWKLEDIDFYTAALPVTIGVFKFEPGFHFKSYFEIFGIKGYVSTSIDTENGFKMRGILQSLTLGALKLGSVPSEYTELYLKDEGSQYFTAENVGPMVDMSVDKTNVNFYLNSSIVLYDISLDVMISVQPTLLDFNVDFNMWNMLSIMLKVKATLPEHTFSINDLDVEMEALFTNECSDLVIKYVNQAFVDALKTFEEGFEKAKKSLEEKKNQSQQRDVEEENKALDILQELMNKLSEESISHLKSAQSLAIQAEKRFNTAVHECQDQLHSVMRIQNQGVNNMIYDLMNLSKDNEDMNLLESQVEALAKERSSVLEQLMNFNKPLASVVDSSDDSDDDSDSDSDDSDSDSDDELLMGGNIKQVKQQLTNLEAKLDATIKKMQDDLKDLEKSRTSISPSKPRITLNQIIQNSVNELGAVMKQNNINFDKFVKSWNQLKSNQHELHQSMNKDMKEMKERARKFDEHGAKLITIAKKSNIYSKNYSNLIRYQFENSIASLGISIAEACVNVAQNVTKDVLEGLRMIITTLLKSFGITYMEARAIIKCKEKDFRFRLKMRGYINYNNNKTDWGFEFDLDFRKWNEMIVAFFKYLLNEFCKLTGFKNPFN</sequence>
<feature type="coiled-coil region" evidence="1">
    <location>
        <begin position="1330"/>
        <end position="1376"/>
    </location>
</feature>
<dbReference type="Proteomes" id="UP000006671">
    <property type="component" value="Unassembled WGS sequence"/>
</dbReference>
<evidence type="ECO:0000313" key="4">
    <source>
        <dbReference type="Proteomes" id="UP000006671"/>
    </source>
</evidence>
<accession>D2V6Z2</accession>
<dbReference type="KEGG" id="ngr:NAEGRDRAFT_64607"/>
<organism evidence="4">
    <name type="scientific">Naegleria gruberi</name>
    <name type="common">Amoeba</name>
    <dbReference type="NCBI Taxonomy" id="5762"/>
    <lineage>
        <taxon>Eukaryota</taxon>
        <taxon>Discoba</taxon>
        <taxon>Heterolobosea</taxon>
        <taxon>Tetramitia</taxon>
        <taxon>Eutetramitia</taxon>
        <taxon>Vahlkampfiidae</taxon>
        <taxon>Naegleria</taxon>
    </lineage>
</organism>
<dbReference type="GeneID" id="8849147"/>
<protein>
    <submittedName>
        <fullName evidence="3">Predicted protein</fullName>
    </submittedName>
</protein>
<feature type="coiled-coil region" evidence="1">
    <location>
        <begin position="1497"/>
        <end position="1528"/>
    </location>
</feature>
<evidence type="ECO:0000313" key="3">
    <source>
        <dbReference type="EMBL" id="EFC47535.1"/>
    </source>
</evidence>
<dbReference type="OrthoDB" id="3219467at2759"/>
<dbReference type="VEuPathDB" id="AmoebaDB:NAEGRDRAFT_64607"/>